<dbReference type="OrthoDB" id="10671958at2759"/>
<organism evidence="2 3">
    <name type="scientific">Portunus trituberculatus</name>
    <name type="common">Swimming crab</name>
    <name type="synonym">Neptunus trituberculatus</name>
    <dbReference type="NCBI Taxonomy" id="210409"/>
    <lineage>
        <taxon>Eukaryota</taxon>
        <taxon>Metazoa</taxon>
        <taxon>Ecdysozoa</taxon>
        <taxon>Arthropoda</taxon>
        <taxon>Crustacea</taxon>
        <taxon>Multicrustacea</taxon>
        <taxon>Malacostraca</taxon>
        <taxon>Eumalacostraca</taxon>
        <taxon>Eucarida</taxon>
        <taxon>Decapoda</taxon>
        <taxon>Pleocyemata</taxon>
        <taxon>Brachyura</taxon>
        <taxon>Eubrachyura</taxon>
        <taxon>Portunoidea</taxon>
        <taxon>Portunidae</taxon>
        <taxon>Portuninae</taxon>
        <taxon>Portunus</taxon>
    </lineage>
</organism>
<keyword evidence="3" id="KW-1185">Reference proteome</keyword>
<sequence length="120" mass="14461">MLSWKRELCGSREIDGDQQRFSEKLRDRERLNGELDRERLSEELDQERPNEELDRERLNEELDWERPSEELDRERPNEELEFNKVDTLMMQITRLSRAMAEANESCRCKFLESCGISLHS</sequence>
<evidence type="ECO:0000313" key="2">
    <source>
        <dbReference type="EMBL" id="MPC58322.1"/>
    </source>
</evidence>
<protein>
    <submittedName>
        <fullName evidence="2">Uncharacterized protein</fullName>
    </submittedName>
</protein>
<accession>A0A5B7GH88</accession>
<dbReference type="EMBL" id="VSRR010015566">
    <property type="protein sequence ID" value="MPC58322.1"/>
    <property type="molecule type" value="Genomic_DNA"/>
</dbReference>
<reference evidence="2 3" key="1">
    <citation type="submission" date="2019-05" db="EMBL/GenBank/DDBJ databases">
        <title>Another draft genome of Portunus trituberculatus and its Hox gene families provides insights of decapod evolution.</title>
        <authorList>
            <person name="Jeong J.-H."/>
            <person name="Song I."/>
            <person name="Kim S."/>
            <person name="Choi T."/>
            <person name="Kim D."/>
            <person name="Ryu S."/>
            <person name="Kim W."/>
        </authorList>
    </citation>
    <scope>NUCLEOTIDE SEQUENCE [LARGE SCALE GENOMIC DNA]</scope>
    <source>
        <tissue evidence="2">Muscle</tissue>
    </source>
</reference>
<dbReference type="AlphaFoldDB" id="A0A5B7GH88"/>
<comment type="caution">
    <text evidence="2">The sequence shown here is derived from an EMBL/GenBank/DDBJ whole genome shotgun (WGS) entry which is preliminary data.</text>
</comment>
<evidence type="ECO:0000256" key="1">
    <source>
        <dbReference type="SAM" id="MobiDB-lite"/>
    </source>
</evidence>
<feature type="region of interest" description="Disordered" evidence="1">
    <location>
        <begin position="37"/>
        <end position="78"/>
    </location>
</feature>
<gene>
    <name evidence="2" type="ORF">E2C01_052320</name>
</gene>
<dbReference type="Proteomes" id="UP000324222">
    <property type="component" value="Unassembled WGS sequence"/>
</dbReference>
<proteinExistence type="predicted"/>
<name>A0A5B7GH88_PORTR</name>
<evidence type="ECO:0000313" key="3">
    <source>
        <dbReference type="Proteomes" id="UP000324222"/>
    </source>
</evidence>